<gene>
    <name evidence="1" type="ORF">DY000_02039992</name>
</gene>
<name>A0ABQ7BHX0_BRACR</name>
<sequence>MAKVLAVVVVVEPRNEQRREMLERCVDGDGGAADMRPFSTRKSAMIGKESIIPAAVTSFFERYENDMVAHSRCYKC</sequence>
<comment type="caution">
    <text evidence="1">The sequence shown here is derived from an EMBL/GenBank/DDBJ whole genome shotgun (WGS) entry which is preliminary data.</text>
</comment>
<reference evidence="1 2" key="1">
    <citation type="journal article" date="2020" name="BMC Genomics">
        <title>Intraspecific diversification of the crop wild relative Brassica cretica Lam. using demographic model selection.</title>
        <authorList>
            <person name="Kioukis A."/>
            <person name="Michalopoulou V.A."/>
            <person name="Briers L."/>
            <person name="Pirintsos S."/>
            <person name="Studholme D.J."/>
            <person name="Pavlidis P."/>
            <person name="Sarris P.F."/>
        </authorList>
    </citation>
    <scope>NUCLEOTIDE SEQUENCE [LARGE SCALE GENOMIC DNA]</scope>
    <source>
        <strain evidence="2">cv. PFS-1207/04</strain>
    </source>
</reference>
<evidence type="ECO:0000313" key="2">
    <source>
        <dbReference type="Proteomes" id="UP000266723"/>
    </source>
</evidence>
<accession>A0ABQ7BHX0</accession>
<keyword evidence="2" id="KW-1185">Reference proteome</keyword>
<evidence type="ECO:0000313" key="1">
    <source>
        <dbReference type="EMBL" id="KAF3531829.1"/>
    </source>
</evidence>
<proteinExistence type="predicted"/>
<protein>
    <recommendedName>
        <fullName evidence="3">Kinesin motor domain-containing protein</fullName>
    </recommendedName>
</protein>
<evidence type="ECO:0008006" key="3">
    <source>
        <dbReference type="Google" id="ProtNLM"/>
    </source>
</evidence>
<dbReference type="Proteomes" id="UP000266723">
    <property type="component" value="Unassembled WGS sequence"/>
</dbReference>
<dbReference type="EMBL" id="QGKV02001507">
    <property type="protein sequence ID" value="KAF3531829.1"/>
    <property type="molecule type" value="Genomic_DNA"/>
</dbReference>
<organism evidence="1 2">
    <name type="scientific">Brassica cretica</name>
    <name type="common">Mustard</name>
    <dbReference type="NCBI Taxonomy" id="69181"/>
    <lineage>
        <taxon>Eukaryota</taxon>
        <taxon>Viridiplantae</taxon>
        <taxon>Streptophyta</taxon>
        <taxon>Embryophyta</taxon>
        <taxon>Tracheophyta</taxon>
        <taxon>Spermatophyta</taxon>
        <taxon>Magnoliopsida</taxon>
        <taxon>eudicotyledons</taxon>
        <taxon>Gunneridae</taxon>
        <taxon>Pentapetalae</taxon>
        <taxon>rosids</taxon>
        <taxon>malvids</taxon>
        <taxon>Brassicales</taxon>
        <taxon>Brassicaceae</taxon>
        <taxon>Brassiceae</taxon>
        <taxon>Brassica</taxon>
    </lineage>
</organism>